<accession>A0A2U1FIW3</accession>
<evidence type="ECO:0000259" key="1">
    <source>
        <dbReference type="Pfam" id="PF00899"/>
    </source>
</evidence>
<sequence>MTEETEVVNPPSSAPRWDERTELLIGQQAVDRLHHAHVLIVGTGGVGGYAAEMLCRAGVGELTIVDADVVNESNINRQIIALHSTVGRSKVSVLAERLRDINPSLKVHPVASFLKDEAMEELLDASPYDYVVDAIDSLSPKVFLIALCRQRRLPVISAMGAGAKRDASCIEVADIARSYNCTLARAVRKRLRKLGISRGVPVVFSSELPHEESVVEIEGERCKRSTAGTLSYMPALFGCRIAAYVIEKLTER</sequence>
<dbReference type="OrthoDB" id="9804150at2"/>
<dbReference type="InterPro" id="IPR035985">
    <property type="entry name" value="Ubiquitin-activating_enz"/>
</dbReference>
<dbReference type="PANTHER" id="PTHR43267:SF1">
    <property type="entry name" value="TRNA THREONYLCARBAMOYLADENOSINE DEHYDRATASE"/>
    <property type="match status" value="1"/>
</dbReference>
<dbReference type="AlphaFoldDB" id="A0A2U1FIW3"/>
<dbReference type="Gene3D" id="3.40.50.720">
    <property type="entry name" value="NAD(P)-binding Rossmann-like Domain"/>
    <property type="match status" value="1"/>
</dbReference>
<dbReference type="InterPro" id="IPR045886">
    <property type="entry name" value="ThiF/MoeB/HesA"/>
</dbReference>
<dbReference type="GO" id="GO:0008641">
    <property type="term" value="F:ubiquitin-like modifier activating enzyme activity"/>
    <property type="evidence" value="ECO:0007669"/>
    <property type="project" value="InterPro"/>
</dbReference>
<gene>
    <name evidence="2" type="ORF">C7382_10529</name>
</gene>
<name>A0A2U1FIW3_9PORP</name>
<dbReference type="RefSeq" id="WP_116678957.1">
    <property type="nucleotide sequence ID" value="NZ_QEKY01000005.1"/>
</dbReference>
<keyword evidence="3" id="KW-1185">Reference proteome</keyword>
<dbReference type="SUPFAM" id="SSF69572">
    <property type="entry name" value="Activating enzymes of the ubiquitin-like proteins"/>
    <property type="match status" value="1"/>
</dbReference>
<dbReference type="Pfam" id="PF00899">
    <property type="entry name" value="ThiF"/>
    <property type="match status" value="1"/>
</dbReference>
<dbReference type="PANTHER" id="PTHR43267">
    <property type="entry name" value="TRNA THREONYLCARBAMOYLADENOSINE DEHYDRATASE"/>
    <property type="match status" value="1"/>
</dbReference>
<protein>
    <submittedName>
        <fullName evidence="2">tRNA A37 threonylcarbamoyladenosine dehydratase</fullName>
    </submittedName>
</protein>
<dbReference type="GeneID" id="94550403"/>
<dbReference type="EMBL" id="QEKY01000005">
    <property type="protein sequence ID" value="PVZ12143.1"/>
    <property type="molecule type" value="Genomic_DNA"/>
</dbReference>
<comment type="caution">
    <text evidence="2">The sequence shown here is derived from an EMBL/GenBank/DDBJ whole genome shotgun (WGS) entry which is preliminary data.</text>
</comment>
<evidence type="ECO:0000313" key="2">
    <source>
        <dbReference type="EMBL" id="PVZ12143.1"/>
    </source>
</evidence>
<feature type="domain" description="THIF-type NAD/FAD binding fold" evidence="1">
    <location>
        <begin position="24"/>
        <end position="251"/>
    </location>
</feature>
<proteinExistence type="predicted"/>
<dbReference type="GO" id="GO:0061503">
    <property type="term" value="F:tRNA threonylcarbamoyladenosine dehydratase"/>
    <property type="evidence" value="ECO:0007669"/>
    <property type="project" value="TreeGrafter"/>
</dbReference>
<reference evidence="2 3" key="1">
    <citation type="submission" date="2018-04" db="EMBL/GenBank/DDBJ databases">
        <title>Genomic Encyclopedia of Type Strains, Phase IV (KMG-IV): sequencing the most valuable type-strain genomes for metagenomic binning, comparative biology and taxonomic classification.</title>
        <authorList>
            <person name="Goeker M."/>
        </authorList>
    </citation>
    <scope>NUCLEOTIDE SEQUENCE [LARGE SCALE GENOMIC DNA]</scope>
    <source>
        <strain evidence="2 3">DSM 28520</strain>
    </source>
</reference>
<organism evidence="2 3">
    <name type="scientific">Porphyromonas loveana</name>
    <dbReference type="NCBI Taxonomy" id="1884669"/>
    <lineage>
        <taxon>Bacteria</taxon>
        <taxon>Pseudomonadati</taxon>
        <taxon>Bacteroidota</taxon>
        <taxon>Bacteroidia</taxon>
        <taxon>Bacteroidales</taxon>
        <taxon>Porphyromonadaceae</taxon>
        <taxon>Porphyromonas</taxon>
    </lineage>
</organism>
<dbReference type="CDD" id="cd00755">
    <property type="entry name" value="YgdL_like"/>
    <property type="match status" value="1"/>
</dbReference>
<dbReference type="Proteomes" id="UP000245462">
    <property type="component" value="Unassembled WGS sequence"/>
</dbReference>
<evidence type="ECO:0000313" key="3">
    <source>
        <dbReference type="Proteomes" id="UP000245462"/>
    </source>
</evidence>
<dbReference type="GO" id="GO:0061504">
    <property type="term" value="P:cyclic threonylcarbamoyladenosine biosynthetic process"/>
    <property type="evidence" value="ECO:0007669"/>
    <property type="project" value="TreeGrafter"/>
</dbReference>
<dbReference type="InterPro" id="IPR000594">
    <property type="entry name" value="ThiF_NAD_FAD-bd"/>
</dbReference>